<dbReference type="Proteomes" id="UP000015101">
    <property type="component" value="Unassembled WGS sequence"/>
</dbReference>
<dbReference type="PANTHER" id="PTHR11793:SF13">
    <property type="entry name" value="PROTEIN DAUGHTERLESS"/>
    <property type="match status" value="1"/>
</dbReference>
<reference evidence="8" key="3">
    <citation type="submission" date="2015-06" db="UniProtKB">
        <authorList>
            <consortium name="EnsemblMetazoa"/>
        </authorList>
    </citation>
    <scope>IDENTIFICATION</scope>
</reference>
<organism evidence="8 9">
    <name type="scientific">Helobdella robusta</name>
    <name type="common">Californian leech</name>
    <dbReference type="NCBI Taxonomy" id="6412"/>
    <lineage>
        <taxon>Eukaryota</taxon>
        <taxon>Metazoa</taxon>
        <taxon>Spiralia</taxon>
        <taxon>Lophotrochozoa</taxon>
        <taxon>Annelida</taxon>
        <taxon>Clitellata</taxon>
        <taxon>Hirudinea</taxon>
        <taxon>Rhynchobdellida</taxon>
        <taxon>Glossiphoniidae</taxon>
        <taxon>Helobdella</taxon>
    </lineage>
</organism>
<keyword evidence="3" id="KW-0238">DNA-binding</keyword>
<dbReference type="OrthoDB" id="10034090at2759"/>
<protein>
    <submittedName>
        <fullName evidence="7 8">Uncharacterized protein</fullName>
    </submittedName>
</protein>
<evidence type="ECO:0000256" key="1">
    <source>
        <dbReference type="ARBA" id="ARBA00004123"/>
    </source>
</evidence>
<dbReference type="EnsemblMetazoa" id="HelroT161408">
    <property type="protein sequence ID" value="HelroP161408"/>
    <property type="gene ID" value="HelroG161408"/>
</dbReference>
<evidence type="ECO:0000256" key="4">
    <source>
        <dbReference type="ARBA" id="ARBA00023163"/>
    </source>
</evidence>
<feature type="compositionally biased region" description="Polar residues" evidence="6">
    <location>
        <begin position="128"/>
        <end position="154"/>
    </location>
</feature>
<reference evidence="7 9" key="2">
    <citation type="journal article" date="2013" name="Nature">
        <title>Insights into bilaterian evolution from three spiralian genomes.</title>
        <authorList>
            <person name="Simakov O."/>
            <person name="Marletaz F."/>
            <person name="Cho S.J."/>
            <person name="Edsinger-Gonzales E."/>
            <person name="Havlak P."/>
            <person name="Hellsten U."/>
            <person name="Kuo D.H."/>
            <person name="Larsson T."/>
            <person name="Lv J."/>
            <person name="Arendt D."/>
            <person name="Savage R."/>
            <person name="Osoegawa K."/>
            <person name="de Jong P."/>
            <person name="Grimwood J."/>
            <person name="Chapman J.A."/>
            <person name="Shapiro H."/>
            <person name="Aerts A."/>
            <person name="Otillar R.P."/>
            <person name="Terry A.Y."/>
            <person name="Boore J.L."/>
            <person name="Grigoriev I.V."/>
            <person name="Lindberg D.R."/>
            <person name="Seaver E.C."/>
            <person name="Weisblat D.A."/>
            <person name="Putnam N.H."/>
            <person name="Rokhsar D.S."/>
        </authorList>
    </citation>
    <scope>NUCLEOTIDE SEQUENCE</scope>
</reference>
<evidence type="ECO:0000256" key="3">
    <source>
        <dbReference type="ARBA" id="ARBA00023125"/>
    </source>
</evidence>
<dbReference type="GO" id="GO:0005634">
    <property type="term" value="C:nucleus"/>
    <property type="evidence" value="ECO:0007669"/>
    <property type="project" value="UniProtKB-SubCell"/>
</dbReference>
<evidence type="ECO:0000256" key="2">
    <source>
        <dbReference type="ARBA" id="ARBA00023015"/>
    </source>
</evidence>
<dbReference type="KEGG" id="hro:HELRODRAFT_161408"/>
<keyword evidence="4" id="KW-0804">Transcription</keyword>
<dbReference type="AlphaFoldDB" id="T1ERG2"/>
<dbReference type="RefSeq" id="XP_009019579.1">
    <property type="nucleotide sequence ID" value="XM_009021331.1"/>
</dbReference>
<feature type="region of interest" description="Disordered" evidence="6">
    <location>
        <begin position="127"/>
        <end position="155"/>
    </location>
</feature>
<evidence type="ECO:0000256" key="6">
    <source>
        <dbReference type="SAM" id="MobiDB-lite"/>
    </source>
</evidence>
<accession>T1ERG2</accession>
<dbReference type="STRING" id="6412.T1ERG2"/>
<dbReference type="PANTHER" id="PTHR11793">
    <property type="entry name" value="BASIC HELIX-LOOP-HELIX TRANSCRIPTION FACTOR"/>
    <property type="match status" value="1"/>
</dbReference>
<keyword evidence="5" id="KW-0539">Nucleus</keyword>
<feature type="compositionally biased region" description="Low complexity" evidence="6">
    <location>
        <begin position="172"/>
        <end position="182"/>
    </location>
</feature>
<dbReference type="CTD" id="20199162"/>
<dbReference type="InterPro" id="IPR051098">
    <property type="entry name" value="NeuroDiff_E-box_TFs"/>
</dbReference>
<dbReference type="EMBL" id="AMQM01000811">
    <property type="status" value="NOT_ANNOTATED_CDS"/>
    <property type="molecule type" value="Genomic_DNA"/>
</dbReference>
<gene>
    <name evidence="8" type="primary">20199162</name>
    <name evidence="7" type="ORF">HELRODRAFT_161408</name>
</gene>
<evidence type="ECO:0000313" key="9">
    <source>
        <dbReference type="Proteomes" id="UP000015101"/>
    </source>
</evidence>
<dbReference type="EMBL" id="KB096742">
    <property type="protein sequence ID" value="ESO02171.1"/>
    <property type="molecule type" value="Genomic_DNA"/>
</dbReference>
<keyword evidence="2" id="KW-0805">Transcription regulation</keyword>
<dbReference type="GO" id="GO:0003677">
    <property type="term" value="F:DNA binding"/>
    <property type="evidence" value="ECO:0007669"/>
    <property type="project" value="UniProtKB-KW"/>
</dbReference>
<dbReference type="HOGENOM" id="CLU_781377_0_0_1"/>
<dbReference type="InParanoid" id="T1ERG2"/>
<dbReference type="OMA" id="MAWRAIF"/>
<comment type="subcellular location">
    <subcellularLocation>
        <location evidence="1">Nucleus</location>
    </subcellularLocation>
</comment>
<evidence type="ECO:0000313" key="8">
    <source>
        <dbReference type="EnsemblMetazoa" id="HelroP161408"/>
    </source>
</evidence>
<name>T1ERG2_HELRO</name>
<reference evidence="9" key="1">
    <citation type="submission" date="2012-12" db="EMBL/GenBank/DDBJ databases">
        <authorList>
            <person name="Hellsten U."/>
            <person name="Grimwood J."/>
            <person name="Chapman J.A."/>
            <person name="Shapiro H."/>
            <person name="Aerts A."/>
            <person name="Otillar R.P."/>
            <person name="Terry A.Y."/>
            <person name="Boore J.L."/>
            <person name="Simakov O."/>
            <person name="Marletaz F."/>
            <person name="Cho S.-J."/>
            <person name="Edsinger-Gonzales E."/>
            <person name="Havlak P."/>
            <person name="Kuo D.-H."/>
            <person name="Larsson T."/>
            <person name="Lv J."/>
            <person name="Arendt D."/>
            <person name="Savage R."/>
            <person name="Osoegawa K."/>
            <person name="de Jong P."/>
            <person name="Lindberg D.R."/>
            <person name="Seaver E.C."/>
            <person name="Weisblat D.A."/>
            <person name="Putnam N.H."/>
            <person name="Grigoriev I.V."/>
            <person name="Rokhsar D.S."/>
        </authorList>
    </citation>
    <scope>NUCLEOTIDE SEQUENCE</scope>
</reference>
<feature type="region of interest" description="Disordered" evidence="6">
    <location>
        <begin position="171"/>
        <end position="208"/>
    </location>
</feature>
<keyword evidence="9" id="KW-1185">Reference proteome</keyword>
<evidence type="ECO:0000256" key="5">
    <source>
        <dbReference type="ARBA" id="ARBA00023242"/>
    </source>
</evidence>
<evidence type="ECO:0000313" key="7">
    <source>
        <dbReference type="EMBL" id="ESO02171.1"/>
    </source>
</evidence>
<sequence>MAWRAIFNSSVYASSPEEFSAQETARFNTTLEPYSTFNQFPEENAALLGGAWASNNGSIINSSNSMMNASPASYLSQLQPPGPSQYNPSSLNYQLAQRDTMSYHLMSPAGVSLPPLSTFRPVAPIPPSNSTHTLNRTGPANGSIDGSTRGSQTGDALGKALASIYASDQTNSSYASSSSTPPVCSPPPLAGQFPQVWNQHNASPAPRKPVPHIMTQGDQLDDVINVLQNHAGIVEQDRLVQLDDAIHILRNHAEGSQLNSNNHIMNASNNFLNNNSSSSNNNNSFFPSNEATTTMLTSLLSHSTAGDLMQQQHLYNNNNSISSSSNIFTTTQQLQQDGLHRLEVIEVRQCNGQLW</sequence>
<dbReference type="eggNOG" id="KOG3910">
    <property type="taxonomic scope" value="Eukaryota"/>
</dbReference>
<dbReference type="GeneID" id="20199162"/>
<proteinExistence type="predicted"/>